<sequence length="96" mass="11591">TYDLGVHIMGASKFPDFEKITTDAVRGEWNFIKRDVQVYMRHLFPTREIRHCYIPYPVQEFNCYLPDDIRDKCEQELEEWTTRPSSSHQNFEQFAK</sequence>
<dbReference type="Proteomes" id="UP001432027">
    <property type="component" value="Unassembled WGS sequence"/>
</dbReference>
<protein>
    <submittedName>
        <fullName evidence="1">Uncharacterized protein</fullName>
    </submittedName>
</protein>
<reference evidence="1" key="1">
    <citation type="submission" date="2023-10" db="EMBL/GenBank/DDBJ databases">
        <title>Genome assembly of Pristionchus species.</title>
        <authorList>
            <person name="Yoshida K."/>
            <person name="Sommer R.J."/>
        </authorList>
    </citation>
    <scope>NUCLEOTIDE SEQUENCE</scope>
    <source>
        <strain evidence="1">RS0144</strain>
    </source>
</reference>
<evidence type="ECO:0000313" key="1">
    <source>
        <dbReference type="EMBL" id="GMT08086.1"/>
    </source>
</evidence>
<feature type="non-terminal residue" evidence="1">
    <location>
        <position position="96"/>
    </location>
</feature>
<organism evidence="1 2">
    <name type="scientific">Pristionchus entomophagus</name>
    <dbReference type="NCBI Taxonomy" id="358040"/>
    <lineage>
        <taxon>Eukaryota</taxon>
        <taxon>Metazoa</taxon>
        <taxon>Ecdysozoa</taxon>
        <taxon>Nematoda</taxon>
        <taxon>Chromadorea</taxon>
        <taxon>Rhabditida</taxon>
        <taxon>Rhabditina</taxon>
        <taxon>Diplogasteromorpha</taxon>
        <taxon>Diplogasteroidea</taxon>
        <taxon>Neodiplogasteridae</taxon>
        <taxon>Pristionchus</taxon>
    </lineage>
</organism>
<dbReference type="AlphaFoldDB" id="A0AAV5ULX0"/>
<dbReference type="EMBL" id="BTSX01000007">
    <property type="protein sequence ID" value="GMT08086.1"/>
    <property type="molecule type" value="Genomic_DNA"/>
</dbReference>
<keyword evidence="2" id="KW-1185">Reference proteome</keyword>
<dbReference type="InterPro" id="IPR036188">
    <property type="entry name" value="FAD/NAD-bd_sf"/>
</dbReference>
<gene>
    <name evidence="1" type="ORF">PENTCL1PPCAC_30260</name>
</gene>
<comment type="caution">
    <text evidence="1">The sequence shown here is derived from an EMBL/GenBank/DDBJ whole genome shotgun (WGS) entry which is preliminary data.</text>
</comment>
<dbReference type="Gene3D" id="3.50.50.60">
    <property type="entry name" value="FAD/NAD(P)-binding domain"/>
    <property type="match status" value="1"/>
</dbReference>
<proteinExistence type="predicted"/>
<evidence type="ECO:0000313" key="2">
    <source>
        <dbReference type="Proteomes" id="UP001432027"/>
    </source>
</evidence>
<feature type="non-terminal residue" evidence="1">
    <location>
        <position position="1"/>
    </location>
</feature>
<accession>A0AAV5ULX0</accession>
<name>A0AAV5ULX0_9BILA</name>